<name>F2IVD4_POLGS</name>
<dbReference type="Proteomes" id="UP000008130">
    <property type="component" value="Chromosome"/>
</dbReference>
<dbReference type="InterPro" id="IPR027417">
    <property type="entry name" value="P-loop_NTPase"/>
</dbReference>
<dbReference type="PANTHER" id="PTHR12169">
    <property type="entry name" value="ATPASE N2B"/>
    <property type="match status" value="1"/>
</dbReference>
<dbReference type="SUPFAM" id="SSF52540">
    <property type="entry name" value="P-loop containing nucleoside triphosphate hydrolases"/>
    <property type="match status" value="1"/>
</dbReference>
<dbReference type="Gene3D" id="3.40.50.300">
    <property type="entry name" value="P-loop containing nucleotide triphosphate hydrolases"/>
    <property type="match status" value="1"/>
</dbReference>
<evidence type="ECO:0000256" key="1">
    <source>
        <dbReference type="ARBA" id="ARBA00022741"/>
    </source>
</evidence>
<dbReference type="eggNOG" id="COG1485">
    <property type="taxonomic scope" value="Bacteria"/>
</dbReference>
<dbReference type="GO" id="GO:0016887">
    <property type="term" value="F:ATP hydrolysis activity"/>
    <property type="evidence" value="ECO:0007669"/>
    <property type="project" value="InterPro"/>
</dbReference>
<reference evidence="3 4" key="1">
    <citation type="journal article" date="2011" name="J. Bacteriol.">
        <title>Complete genome sequence of Polymorphum gilvum SL003B-26A1T, a crude oil-degrading bacterium from oil-polluted saline soil.</title>
        <authorList>
            <person name="Li S.G."/>
            <person name="Tang Y.Q."/>
            <person name="Nie Y."/>
            <person name="Cai M."/>
            <person name="Wu X.L."/>
        </authorList>
    </citation>
    <scope>NUCLEOTIDE SEQUENCE [LARGE SCALE GENOMIC DNA]</scope>
    <source>
        <strain evidence="4">LMG 25793 / CGMCC 1.9160 / SL003B-26A1</strain>
    </source>
</reference>
<dbReference type="KEGG" id="pgv:SL003B_4235"/>
<keyword evidence="2" id="KW-0067">ATP-binding</keyword>
<dbReference type="PANTHER" id="PTHR12169:SF6">
    <property type="entry name" value="AFG1-LIKE ATPASE"/>
    <property type="match status" value="1"/>
</dbReference>
<sequence>MRILAVRSTGPGPGARGDLTLTVDLPASRALAVRYDALVASGAIAEDAAQREAVRRLDLLNARLAEARLASKKSSLGWLFARKKNELWASVRGLYLWGGVGRGKTMLMDLFMEVTVIRRKRRVHFHEFMAETHERIHAWRQALKRGEVKGDDPIQPVAAQIAEETRLLCFDEFSVTDIADAMILARLFSQLFARGVVVVATSNVEPDSLYKDGLNRQLFLPFVDLLKRHADVLKLDSPVDYRLEKLGGAPVYVSPLGPATDRVIEDLWSRLTHGMPEHSEHLEMKGRRIEVPRVASGVARFAFADLCGQPLGAADYLRIAHAYGTVFIEGVPAMDLSRRNEAKRFITLIDTLYDNGVKAIISAETEPDGLYRAPSGPEIFEFDRTISRLIEMRSEAYLGGENRGNARFGTHSV</sequence>
<proteinExistence type="predicted"/>
<dbReference type="GO" id="GO:0005737">
    <property type="term" value="C:cytoplasm"/>
    <property type="evidence" value="ECO:0007669"/>
    <property type="project" value="TreeGrafter"/>
</dbReference>
<evidence type="ECO:0000256" key="2">
    <source>
        <dbReference type="ARBA" id="ARBA00022840"/>
    </source>
</evidence>
<dbReference type="EMBL" id="CP002568">
    <property type="protein sequence ID" value="ADZ72652.1"/>
    <property type="molecule type" value="Genomic_DNA"/>
</dbReference>
<gene>
    <name evidence="3" type="ordered locus">SL003B_4235</name>
</gene>
<evidence type="ECO:0000313" key="4">
    <source>
        <dbReference type="Proteomes" id="UP000008130"/>
    </source>
</evidence>
<dbReference type="NCBIfam" id="NF040713">
    <property type="entry name" value="ZapE"/>
    <property type="match status" value="1"/>
</dbReference>
<dbReference type="AlphaFoldDB" id="F2IVD4"/>
<dbReference type="InterPro" id="IPR005654">
    <property type="entry name" value="ATPase_AFG1-like"/>
</dbReference>
<dbReference type="Pfam" id="PF03969">
    <property type="entry name" value="AFG1_ATPase"/>
    <property type="match status" value="1"/>
</dbReference>
<protein>
    <submittedName>
        <fullName evidence="3">ATPase, AFG1 family</fullName>
    </submittedName>
</protein>
<dbReference type="GO" id="GO:0005524">
    <property type="term" value="F:ATP binding"/>
    <property type="evidence" value="ECO:0007669"/>
    <property type="project" value="UniProtKB-KW"/>
</dbReference>
<dbReference type="HOGENOM" id="CLU_008681_0_2_5"/>
<keyword evidence="4" id="KW-1185">Reference proteome</keyword>
<keyword evidence="1" id="KW-0547">Nucleotide-binding</keyword>
<evidence type="ECO:0000313" key="3">
    <source>
        <dbReference type="EMBL" id="ADZ72652.1"/>
    </source>
</evidence>
<dbReference type="STRING" id="991905.SL003B_4235"/>
<organism evidence="3 4">
    <name type="scientific">Polymorphum gilvum (strain LMG 25793 / CGMCC 1.9160 / SL003B-26A1)</name>
    <dbReference type="NCBI Taxonomy" id="991905"/>
    <lineage>
        <taxon>Bacteria</taxon>
        <taxon>Pseudomonadati</taxon>
        <taxon>Pseudomonadota</taxon>
        <taxon>Alphaproteobacteria</taxon>
        <taxon>Rhodobacterales</taxon>
        <taxon>Paracoccaceae</taxon>
        <taxon>Polymorphum</taxon>
    </lineage>
</organism>
<accession>F2IVD4</accession>
<dbReference type="PATRIC" id="fig|991905.3.peg.4367"/>